<evidence type="ECO:0000256" key="1">
    <source>
        <dbReference type="ARBA" id="ARBA00022603"/>
    </source>
</evidence>
<gene>
    <name evidence="3" type="ORF">TrLO_g7719</name>
</gene>
<reference evidence="4" key="1">
    <citation type="journal article" date="2023" name="Commun. Biol.">
        <title>Genome analysis of Parmales, the sister group of diatoms, reveals the evolutionary specialization of diatoms from phago-mixotrophs to photoautotrophs.</title>
        <authorList>
            <person name="Ban H."/>
            <person name="Sato S."/>
            <person name="Yoshikawa S."/>
            <person name="Yamada K."/>
            <person name="Nakamura Y."/>
            <person name="Ichinomiya M."/>
            <person name="Sato N."/>
            <person name="Blanc-Mathieu R."/>
            <person name="Endo H."/>
            <person name="Kuwata A."/>
            <person name="Ogata H."/>
        </authorList>
    </citation>
    <scope>NUCLEOTIDE SEQUENCE [LARGE SCALE GENOMIC DNA]</scope>
    <source>
        <strain evidence="4">NIES 3700</strain>
    </source>
</reference>
<accession>A0A9W7AW32</accession>
<dbReference type="PANTHER" id="PTHR43619">
    <property type="entry name" value="S-ADENOSYL-L-METHIONINE-DEPENDENT METHYLTRANSFERASE YKTD-RELATED"/>
    <property type="match status" value="1"/>
</dbReference>
<dbReference type="InterPro" id="IPR029063">
    <property type="entry name" value="SAM-dependent_MTases_sf"/>
</dbReference>
<keyword evidence="2" id="KW-0808">Transferase</keyword>
<sequence length="282" mass="31518">MMAPKAVWKFAWDAGKVALRVLPRLTRSYVPVDSNVNLSVLYWKAIGGDETARKMLPGRLSRVLTARGVRMLYPRLHHQNVKIRSKYIDTRIKEIVEEMAEDVLLKILIVGSGFDSRGVKLIEEYSDRDIEVYEFDLPKVIEEKRIVLNQSKLDKGVVGGLRLGGVDLNEIDEARGILLEVIRGGRRKQQQQQQQRVVIVLEAVIIYVDDPTAVLNLLAEVLRESGSGGTLVFADRLPKEQVSYANEGEAGTFLGDLGYELMDFLPKPGLASSMGVAKIKSE</sequence>
<dbReference type="EMBL" id="BRXW01000912">
    <property type="protein sequence ID" value="GMH79004.1"/>
    <property type="molecule type" value="Genomic_DNA"/>
</dbReference>
<dbReference type="AlphaFoldDB" id="A0A9W7AW32"/>
<evidence type="ECO:0000313" key="4">
    <source>
        <dbReference type="Proteomes" id="UP001165122"/>
    </source>
</evidence>
<dbReference type="PANTHER" id="PTHR43619:SF2">
    <property type="entry name" value="S-ADENOSYL-L-METHIONINE-DEPENDENT METHYLTRANSFERASES SUPERFAMILY PROTEIN"/>
    <property type="match status" value="1"/>
</dbReference>
<dbReference type="InterPro" id="IPR007213">
    <property type="entry name" value="Ppm1/Ppm2/Tcmp"/>
</dbReference>
<dbReference type="GO" id="GO:0008168">
    <property type="term" value="F:methyltransferase activity"/>
    <property type="evidence" value="ECO:0007669"/>
    <property type="project" value="UniProtKB-KW"/>
</dbReference>
<comment type="caution">
    <text evidence="3">The sequence shown here is derived from an EMBL/GenBank/DDBJ whole genome shotgun (WGS) entry which is preliminary data.</text>
</comment>
<protein>
    <recommendedName>
        <fullName evidence="5">S-adenosyl-L-methionine-dependent methyltransferase</fullName>
    </recommendedName>
</protein>
<dbReference type="GO" id="GO:0032259">
    <property type="term" value="P:methylation"/>
    <property type="evidence" value="ECO:0007669"/>
    <property type="project" value="UniProtKB-KW"/>
</dbReference>
<organism evidence="3 4">
    <name type="scientific">Triparma laevis f. longispina</name>
    <dbReference type="NCBI Taxonomy" id="1714387"/>
    <lineage>
        <taxon>Eukaryota</taxon>
        <taxon>Sar</taxon>
        <taxon>Stramenopiles</taxon>
        <taxon>Ochrophyta</taxon>
        <taxon>Bolidophyceae</taxon>
        <taxon>Parmales</taxon>
        <taxon>Triparmaceae</taxon>
        <taxon>Triparma</taxon>
    </lineage>
</organism>
<keyword evidence="1" id="KW-0489">Methyltransferase</keyword>
<name>A0A9W7AW32_9STRA</name>
<proteinExistence type="predicted"/>
<dbReference type="OrthoDB" id="203237at2759"/>
<evidence type="ECO:0008006" key="5">
    <source>
        <dbReference type="Google" id="ProtNLM"/>
    </source>
</evidence>
<evidence type="ECO:0000256" key="2">
    <source>
        <dbReference type="ARBA" id="ARBA00022679"/>
    </source>
</evidence>
<dbReference type="Gene3D" id="3.40.50.150">
    <property type="entry name" value="Vaccinia Virus protein VP39"/>
    <property type="match status" value="1"/>
</dbReference>
<dbReference type="Pfam" id="PF04072">
    <property type="entry name" value="LCM"/>
    <property type="match status" value="1"/>
</dbReference>
<evidence type="ECO:0000313" key="3">
    <source>
        <dbReference type="EMBL" id="GMH79004.1"/>
    </source>
</evidence>
<dbReference type="SUPFAM" id="SSF53335">
    <property type="entry name" value="S-adenosyl-L-methionine-dependent methyltransferases"/>
    <property type="match status" value="1"/>
</dbReference>
<dbReference type="Proteomes" id="UP001165122">
    <property type="component" value="Unassembled WGS sequence"/>
</dbReference>
<keyword evidence="4" id="KW-1185">Reference proteome</keyword>